<protein>
    <submittedName>
        <fullName evidence="3">HlyD family secretion protein</fullName>
    </submittedName>
</protein>
<feature type="coiled-coil region" evidence="1">
    <location>
        <begin position="145"/>
        <end position="188"/>
    </location>
</feature>
<gene>
    <name evidence="3" type="ORF">AMURIS_01230</name>
</gene>
<feature type="chain" id="PRO_5038567551" evidence="2">
    <location>
        <begin position="20"/>
        <end position="363"/>
    </location>
</feature>
<evidence type="ECO:0000256" key="1">
    <source>
        <dbReference type="SAM" id="Coils"/>
    </source>
</evidence>
<dbReference type="Proteomes" id="UP000236311">
    <property type="component" value="Unassembled WGS sequence"/>
</dbReference>
<dbReference type="PROSITE" id="PS51257">
    <property type="entry name" value="PROKAR_LIPOPROTEIN"/>
    <property type="match status" value="1"/>
</dbReference>
<evidence type="ECO:0000313" key="4">
    <source>
        <dbReference type="Proteomes" id="UP000236311"/>
    </source>
</evidence>
<dbReference type="Gene3D" id="1.10.287.470">
    <property type="entry name" value="Helix hairpin bin"/>
    <property type="match status" value="1"/>
</dbReference>
<name>A0A2K4ZDK3_9FIRM</name>
<dbReference type="GO" id="GO:1990281">
    <property type="term" value="C:efflux pump complex"/>
    <property type="evidence" value="ECO:0007669"/>
    <property type="project" value="TreeGrafter"/>
</dbReference>
<sequence>MSKIRIMAAVSLLTAVILAGCGDSGQEQTWYSEELPAPEQANYETIQVQEGEYLRTTGGSLHVYYPITAELCWEEDSIARFREILVKKGEEVREGDAIATFDIEVSRADREEMTLSLARETEALRLGREDRLSAIEEAREDAEGLRDHELRIAQLRIEKMETEYEQFVYQSEREIARLQKSLEELEEKAGNDTLFAPFDGVIDSVTFYNPGDLMTADNILVTMHATDRFYLAADNGADALRYNMDVVVEAGKKNERKTYVGKVVAVPAVLPASVPGTVALIELYEEISQEDLKTSLQYQYNSEELQGVLLLDRSAVDSEEGKSYVYVLEEDMVQKRYIVPGLTNMKEIWILDGLTEGQTVIAD</sequence>
<dbReference type="OrthoDB" id="1995149at2"/>
<keyword evidence="2" id="KW-0732">Signal</keyword>
<dbReference type="Gene3D" id="2.40.50.100">
    <property type="match status" value="1"/>
</dbReference>
<organism evidence="3 4">
    <name type="scientific">Acetatifactor muris</name>
    <dbReference type="NCBI Taxonomy" id="879566"/>
    <lineage>
        <taxon>Bacteria</taxon>
        <taxon>Bacillati</taxon>
        <taxon>Bacillota</taxon>
        <taxon>Clostridia</taxon>
        <taxon>Lachnospirales</taxon>
        <taxon>Lachnospiraceae</taxon>
        <taxon>Acetatifactor</taxon>
    </lineage>
</organism>
<dbReference type="PANTHER" id="PTHR30469:SF33">
    <property type="entry name" value="SLR1207 PROTEIN"/>
    <property type="match status" value="1"/>
</dbReference>
<keyword evidence="1" id="KW-0175">Coiled coil</keyword>
<dbReference type="RefSeq" id="WP_146039987.1">
    <property type="nucleotide sequence ID" value="NZ_JANJZD010000005.1"/>
</dbReference>
<keyword evidence="4" id="KW-1185">Reference proteome</keyword>
<dbReference type="EMBL" id="OFSM01000005">
    <property type="protein sequence ID" value="SOY28521.1"/>
    <property type="molecule type" value="Genomic_DNA"/>
</dbReference>
<dbReference type="GO" id="GO:0015562">
    <property type="term" value="F:efflux transmembrane transporter activity"/>
    <property type="evidence" value="ECO:0007669"/>
    <property type="project" value="TreeGrafter"/>
</dbReference>
<evidence type="ECO:0000256" key="2">
    <source>
        <dbReference type="SAM" id="SignalP"/>
    </source>
</evidence>
<accession>A0A2K4ZDK3</accession>
<dbReference type="Gene3D" id="2.40.420.20">
    <property type="match status" value="1"/>
</dbReference>
<feature type="signal peptide" evidence="2">
    <location>
        <begin position="1"/>
        <end position="19"/>
    </location>
</feature>
<dbReference type="AlphaFoldDB" id="A0A2K4ZDK3"/>
<proteinExistence type="predicted"/>
<reference evidence="3 4" key="1">
    <citation type="submission" date="2018-01" db="EMBL/GenBank/DDBJ databases">
        <authorList>
            <person name="Gaut B.S."/>
            <person name="Morton B.R."/>
            <person name="Clegg M.T."/>
            <person name="Duvall M.R."/>
        </authorList>
    </citation>
    <scope>NUCLEOTIDE SEQUENCE [LARGE SCALE GENOMIC DNA]</scope>
    <source>
        <strain evidence="3">GP69</strain>
    </source>
</reference>
<dbReference type="Gene3D" id="2.40.30.170">
    <property type="match status" value="1"/>
</dbReference>
<evidence type="ECO:0000313" key="3">
    <source>
        <dbReference type="EMBL" id="SOY28521.1"/>
    </source>
</evidence>
<dbReference type="PANTHER" id="PTHR30469">
    <property type="entry name" value="MULTIDRUG RESISTANCE PROTEIN MDTA"/>
    <property type="match status" value="1"/>
</dbReference>